<name>A0ABR2LTK7_9ASPA</name>
<feature type="compositionally biased region" description="Polar residues" evidence="1">
    <location>
        <begin position="395"/>
        <end position="410"/>
    </location>
</feature>
<reference evidence="2 3" key="1">
    <citation type="journal article" date="2022" name="Nat. Plants">
        <title>Genomes of leafy and leafless Platanthera orchids illuminate the evolution of mycoheterotrophy.</title>
        <authorList>
            <person name="Li M.H."/>
            <person name="Liu K.W."/>
            <person name="Li Z."/>
            <person name="Lu H.C."/>
            <person name="Ye Q.L."/>
            <person name="Zhang D."/>
            <person name="Wang J.Y."/>
            <person name="Li Y.F."/>
            <person name="Zhong Z.M."/>
            <person name="Liu X."/>
            <person name="Yu X."/>
            <person name="Liu D.K."/>
            <person name="Tu X.D."/>
            <person name="Liu B."/>
            <person name="Hao Y."/>
            <person name="Liao X.Y."/>
            <person name="Jiang Y.T."/>
            <person name="Sun W.H."/>
            <person name="Chen J."/>
            <person name="Chen Y.Q."/>
            <person name="Ai Y."/>
            <person name="Zhai J.W."/>
            <person name="Wu S.S."/>
            <person name="Zhou Z."/>
            <person name="Hsiao Y.Y."/>
            <person name="Wu W.L."/>
            <person name="Chen Y.Y."/>
            <person name="Lin Y.F."/>
            <person name="Hsu J.L."/>
            <person name="Li C.Y."/>
            <person name="Wang Z.W."/>
            <person name="Zhao X."/>
            <person name="Zhong W.Y."/>
            <person name="Ma X.K."/>
            <person name="Ma L."/>
            <person name="Huang J."/>
            <person name="Chen G.Z."/>
            <person name="Huang M.Z."/>
            <person name="Huang L."/>
            <person name="Peng D.H."/>
            <person name="Luo Y.B."/>
            <person name="Zou S.Q."/>
            <person name="Chen S.P."/>
            <person name="Lan S."/>
            <person name="Tsai W.C."/>
            <person name="Van de Peer Y."/>
            <person name="Liu Z.J."/>
        </authorList>
    </citation>
    <scope>NUCLEOTIDE SEQUENCE [LARGE SCALE GENOMIC DNA]</scope>
    <source>
        <strain evidence="2">Lor288</strain>
    </source>
</reference>
<evidence type="ECO:0000256" key="1">
    <source>
        <dbReference type="SAM" id="MobiDB-lite"/>
    </source>
</evidence>
<feature type="compositionally biased region" description="Basic and acidic residues" evidence="1">
    <location>
        <begin position="198"/>
        <end position="238"/>
    </location>
</feature>
<feature type="region of interest" description="Disordered" evidence="1">
    <location>
        <begin position="125"/>
        <end position="153"/>
    </location>
</feature>
<feature type="region of interest" description="Disordered" evidence="1">
    <location>
        <begin position="187"/>
        <end position="296"/>
    </location>
</feature>
<feature type="compositionally biased region" description="Polar residues" evidence="1">
    <location>
        <begin position="135"/>
        <end position="153"/>
    </location>
</feature>
<feature type="region of interest" description="Disordered" evidence="1">
    <location>
        <begin position="387"/>
        <end position="410"/>
    </location>
</feature>
<protein>
    <submittedName>
        <fullName evidence="2">Uncharacterized protein</fullName>
    </submittedName>
</protein>
<keyword evidence="3" id="KW-1185">Reference proteome</keyword>
<feature type="compositionally biased region" description="Polar residues" evidence="1">
    <location>
        <begin position="359"/>
        <end position="374"/>
    </location>
</feature>
<comment type="caution">
    <text evidence="2">The sequence shown here is derived from an EMBL/GenBank/DDBJ whole genome shotgun (WGS) entry which is preliminary data.</text>
</comment>
<sequence length="518" mass="57407">MDVFEHRDGAGRRSGAFGMVLSNNRGNQEQSITNQGEAYHTSTPKFLEQIEESKHKETKEPSMEILKKNTDVSEHEQMQDILSIEDSSDEGWQEASFRGKSNHVGRKSRSRLPALTKLVLNSSQSHAAYKPKAISPSSKSNSNGILWKTSTDSEASSEQYFKAFGTSRLTSVASKLVTYKEVAISPPGTVLKPFTRQNIEEKETSDRNLEESLKDESKKEAHLNEEVAGDMEEKRPNSSDEVQESSDGNEKETCPSETVAHDIEGTLSNSSDEFHELSDSKKMVRTSSRLSASAPPFNPVSLLSMTHPYSSSAALHPRQHLEIPSAESIDVRVPRGPRSFVYYRTGHSFRRKSGYASRGGNSSNVNSPSQSIMNPNAAEFVPANEQASFGEEKASQSAENASFKQQESTDALKNEAFNTQEKAQAGKLEESKSLQKTEFVRQILLNLFVKSFQHNLISSSAPAKSEHKKSKEVQFQPGQVNSSKKEDAEGFTIVSKRRRSKQFPTAVHGLYAQQSICT</sequence>
<evidence type="ECO:0000313" key="2">
    <source>
        <dbReference type="EMBL" id="KAK8950045.1"/>
    </source>
</evidence>
<feature type="compositionally biased region" description="Basic and acidic residues" evidence="1">
    <location>
        <begin position="248"/>
        <end position="264"/>
    </location>
</feature>
<dbReference type="Proteomes" id="UP001412067">
    <property type="component" value="Unassembled WGS sequence"/>
</dbReference>
<feature type="compositionally biased region" description="Basic and acidic residues" evidence="1">
    <location>
        <begin position="272"/>
        <end position="282"/>
    </location>
</feature>
<feature type="region of interest" description="Disordered" evidence="1">
    <location>
        <begin position="352"/>
        <end position="374"/>
    </location>
</feature>
<proteinExistence type="predicted"/>
<feature type="region of interest" description="Disordered" evidence="1">
    <location>
        <begin position="460"/>
        <end position="493"/>
    </location>
</feature>
<evidence type="ECO:0000313" key="3">
    <source>
        <dbReference type="Proteomes" id="UP001412067"/>
    </source>
</evidence>
<gene>
    <name evidence="2" type="ORF">KSP40_PGU019420</name>
</gene>
<organism evidence="2 3">
    <name type="scientific">Platanthera guangdongensis</name>
    <dbReference type="NCBI Taxonomy" id="2320717"/>
    <lineage>
        <taxon>Eukaryota</taxon>
        <taxon>Viridiplantae</taxon>
        <taxon>Streptophyta</taxon>
        <taxon>Embryophyta</taxon>
        <taxon>Tracheophyta</taxon>
        <taxon>Spermatophyta</taxon>
        <taxon>Magnoliopsida</taxon>
        <taxon>Liliopsida</taxon>
        <taxon>Asparagales</taxon>
        <taxon>Orchidaceae</taxon>
        <taxon>Orchidoideae</taxon>
        <taxon>Orchideae</taxon>
        <taxon>Orchidinae</taxon>
        <taxon>Platanthera</taxon>
    </lineage>
</organism>
<accession>A0ABR2LTK7</accession>
<dbReference type="EMBL" id="JBBWWR010000015">
    <property type="protein sequence ID" value="KAK8950045.1"/>
    <property type="molecule type" value="Genomic_DNA"/>
</dbReference>